<feature type="region of interest" description="Disordered" evidence="1">
    <location>
        <begin position="357"/>
        <end position="400"/>
    </location>
</feature>
<keyword evidence="3" id="KW-1185">Reference proteome</keyword>
<feature type="compositionally biased region" description="Polar residues" evidence="1">
    <location>
        <begin position="436"/>
        <end position="450"/>
    </location>
</feature>
<evidence type="ECO:0000256" key="1">
    <source>
        <dbReference type="SAM" id="MobiDB-lite"/>
    </source>
</evidence>
<dbReference type="Proteomes" id="UP001187734">
    <property type="component" value="Unassembled WGS sequence"/>
</dbReference>
<feature type="compositionally biased region" description="Polar residues" evidence="1">
    <location>
        <begin position="359"/>
        <end position="376"/>
    </location>
</feature>
<feature type="region of interest" description="Disordered" evidence="1">
    <location>
        <begin position="414"/>
        <end position="474"/>
    </location>
</feature>
<feature type="region of interest" description="Disordered" evidence="1">
    <location>
        <begin position="22"/>
        <end position="99"/>
    </location>
</feature>
<dbReference type="EMBL" id="ONZP01000687">
    <property type="protein sequence ID" value="SPJ89652.1"/>
    <property type="molecule type" value="Genomic_DNA"/>
</dbReference>
<feature type="region of interest" description="Disordered" evidence="1">
    <location>
        <begin position="580"/>
        <end position="603"/>
    </location>
</feature>
<feature type="compositionally biased region" description="Basic and acidic residues" evidence="1">
    <location>
        <begin position="451"/>
        <end position="465"/>
    </location>
</feature>
<feature type="compositionally biased region" description="Pro residues" evidence="1">
    <location>
        <begin position="60"/>
        <end position="75"/>
    </location>
</feature>
<gene>
    <name evidence="2" type="ORF">FTOL_13013</name>
</gene>
<evidence type="ECO:0000313" key="3">
    <source>
        <dbReference type="Proteomes" id="UP001187734"/>
    </source>
</evidence>
<proteinExistence type="predicted"/>
<sequence>MSNSGWNNEACLAAAKELRQSFKKSGGKNAMHSAGRDRGNRSSSSSIPMKRQESFQHTPRPAPPPPGNHNVPPPSRRNYTGTLVSDTRQIPRGPIMKGSLDFLNRTDSTFQKSSDSVLAKATHTEGVAKQVRNSTVPSTPASRSIATVQVNHEIAAEEHNIPKPAPAPATPEAPKAGSNVDLLRCLTTPEPTQCAFEANMGSSNMAETFFSLMSQDSDEESEDSLATEAEDKAVNKPNTTKFLRYTSDDLLKLRANAKNDVLPNDSIVKRMSTVGDTNTVGKINTPGKPNTIGNASTMKKHTTMGNAIAMGKSKLAAAIGKASSHLTLPQQASSPHRSTEVNPQVTPIQLTITEPDAVQASTKTEPRSGVTQNATSKLEVPQIQVKPKPQTAVVQKVDDKPHHEVVQKVVDEAKVSQTQAKSQSQATTADAKPKTAVTQKTDDQAPSQGETRGKAETSKVLDSPKLRPQAPGFVPAAPATSLSSSEMMLESTQGAGLLVASPLADNQTATPTVITESFVHSVPSSGQIVAVTPIQFADGHVIPGPSSGLFIIHPAHSLDQMPMQLGTFSADLPIREAESSNATAHVAKPRKPTKGLTASMWAQ</sequence>
<organism evidence="2 3">
    <name type="scientific">Fusarium torulosum</name>
    <dbReference type="NCBI Taxonomy" id="33205"/>
    <lineage>
        <taxon>Eukaryota</taxon>
        <taxon>Fungi</taxon>
        <taxon>Dikarya</taxon>
        <taxon>Ascomycota</taxon>
        <taxon>Pezizomycotina</taxon>
        <taxon>Sordariomycetes</taxon>
        <taxon>Hypocreomycetidae</taxon>
        <taxon>Hypocreales</taxon>
        <taxon>Nectriaceae</taxon>
        <taxon>Fusarium</taxon>
    </lineage>
</organism>
<accession>A0AAE8MLC1</accession>
<feature type="compositionally biased region" description="Low complexity" evidence="1">
    <location>
        <begin position="416"/>
        <end position="429"/>
    </location>
</feature>
<reference evidence="2" key="1">
    <citation type="submission" date="2018-03" db="EMBL/GenBank/DDBJ databases">
        <authorList>
            <person name="Guldener U."/>
        </authorList>
    </citation>
    <scope>NUCLEOTIDE SEQUENCE</scope>
</reference>
<feature type="compositionally biased region" description="Polar residues" evidence="1">
    <location>
        <begin position="77"/>
        <end position="88"/>
    </location>
</feature>
<dbReference type="AlphaFoldDB" id="A0AAE8MLC1"/>
<name>A0AAE8MLC1_9HYPO</name>
<evidence type="ECO:0000313" key="2">
    <source>
        <dbReference type="EMBL" id="SPJ89652.1"/>
    </source>
</evidence>
<comment type="caution">
    <text evidence="2">The sequence shown here is derived from an EMBL/GenBank/DDBJ whole genome shotgun (WGS) entry which is preliminary data.</text>
</comment>
<protein>
    <submittedName>
        <fullName evidence="2">Uncharacterized protein</fullName>
    </submittedName>
</protein>